<name>A0A7J6W5G3_THATH</name>
<dbReference type="GO" id="GO:0006629">
    <property type="term" value="P:lipid metabolic process"/>
    <property type="evidence" value="ECO:0007669"/>
    <property type="project" value="InterPro"/>
</dbReference>
<feature type="transmembrane region" description="Helical" evidence="10">
    <location>
        <begin position="38"/>
        <end position="71"/>
    </location>
</feature>
<keyword evidence="5 10" id="KW-0812">Transmembrane</keyword>
<comment type="pathway">
    <text evidence="2">Secondary metabolite biosynthesis.</text>
</comment>
<dbReference type="EMBL" id="JABWDY010021593">
    <property type="protein sequence ID" value="KAF5192293.1"/>
    <property type="molecule type" value="Genomic_DNA"/>
</dbReference>
<feature type="transmembrane region" description="Helical" evidence="10">
    <location>
        <begin position="6"/>
        <end position="26"/>
    </location>
</feature>
<keyword evidence="6 10" id="KW-1133">Transmembrane helix</keyword>
<protein>
    <submittedName>
        <fullName evidence="12">Acyl-coa--sterol o-acyltransferase</fullName>
    </submittedName>
</protein>
<evidence type="ECO:0000256" key="4">
    <source>
        <dbReference type="ARBA" id="ARBA00022679"/>
    </source>
</evidence>
<feature type="transmembrane region" description="Helical" evidence="10">
    <location>
        <begin position="251"/>
        <end position="275"/>
    </location>
</feature>
<comment type="caution">
    <text evidence="12">The sequence shown here is derived from an EMBL/GenBank/DDBJ whole genome shotgun (WGS) entry which is preliminary data.</text>
</comment>
<sequence>MDGDAEFRAFIKVWCSAFAYLTYCYVVSFKIPQGKLRLVSLLPIFYIFTILPANLTTVSLGGMTAFFLSWLANFKLFLFSFGQGPLSLNPSISFSQFISIACLPIKIKYTQNPSPQNNKKPTSPHIEKPATNNKLSTKGPKSNLNYAVKVLVIGLLCVIYEHKQYLHSKFMLAYYCCFMYLGLELVLAIVAALAKRFVGLEFEPQFNEPYLATSLQDFWGRRWNLMVSNILKPTVYDLVKQVSMKMLGNKLATSLAVFSTFVASGLIHEMIYYYLLRETPTWEVTCFFILHGILVVLEILVKKAMKDRWRLHPVVSWAYTVFILMATGNWLFFPQLLRANTDVRISMELLTLLDFCKDLARSIGIFSF</sequence>
<proteinExistence type="inferred from homology"/>
<organism evidence="12 13">
    <name type="scientific">Thalictrum thalictroides</name>
    <name type="common">Rue-anemone</name>
    <name type="synonym">Anemone thalictroides</name>
    <dbReference type="NCBI Taxonomy" id="46969"/>
    <lineage>
        <taxon>Eukaryota</taxon>
        <taxon>Viridiplantae</taxon>
        <taxon>Streptophyta</taxon>
        <taxon>Embryophyta</taxon>
        <taxon>Tracheophyta</taxon>
        <taxon>Spermatophyta</taxon>
        <taxon>Magnoliopsida</taxon>
        <taxon>Ranunculales</taxon>
        <taxon>Ranunculaceae</taxon>
        <taxon>Thalictroideae</taxon>
        <taxon>Thalictrum</taxon>
    </lineage>
</organism>
<evidence type="ECO:0000256" key="2">
    <source>
        <dbReference type="ARBA" id="ARBA00005179"/>
    </source>
</evidence>
<gene>
    <name evidence="12" type="ORF">FRX31_018122</name>
</gene>
<accession>A0A7J6W5G3</accession>
<dbReference type="Pfam" id="PF13813">
    <property type="entry name" value="MBOAT_2"/>
    <property type="match status" value="1"/>
</dbReference>
<evidence type="ECO:0000256" key="8">
    <source>
        <dbReference type="ARBA" id="ARBA00023315"/>
    </source>
</evidence>
<reference evidence="12 13" key="1">
    <citation type="submission" date="2020-06" db="EMBL/GenBank/DDBJ databases">
        <title>Transcriptomic and genomic resources for Thalictrum thalictroides and T. hernandezii: Facilitating candidate gene discovery in an emerging model plant lineage.</title>
        <authorList>
            <person name="Arias T."/>
            <person name="Riano-Pachon D.M."/>
            <person name="Di Stilio V.S."/>
        </authorList>
    </citation>
    <scope>NUCLEOTIDE SEQUENCE [LARGE SCALE GENOMIC DNA]</scope>
    <source>
        <strain evidence="13">cv. WT478/WT964</strain>
        <tissue evidence="12">Leaves</tissue>
    </source>
</reference>
<dbReference type="Proteomes" id="UP000554482">
    <property type="component" value="Unassembled WGS sequence"/>
</dbReference>
<evidence type="ECO:0000256" key="3">
    <source>
        <dbReference type="ARBA" id="ARBA00007282"/>
    </source>
</evidence>
<dbReference type="PANTHER" id="PTHR31595">
    <property type="entry name" value="LONG-CHAIN-ALCOHOL O-FATTY-ACYLTRANSFERASE 3-RELATED"/>
    <property type="match status" value="1"/>
</dbReference>
<dbReference type="PANTHER" id="PTHR31595:SF57">
    <property type="entry name" value="OS04G0481900 PROTEIN"/>
    <property type="match status" value="1"/>
</dbReference>
<feature type="domain" description="Wax synthase" evidence="11">
    <location>
        <begin position="203"/>
        <end position="289"/>
    </location>
</feature>
<evidence type="ECO:0000256" key="10">
    <source>
        <dbReference type="SAM" id="Phobius"/>
    </source>
</evidence>
<dbReference type="PIRSF" id="PIRSF037006">
    <property type="entry name" value="Wax_synthase"/>
    <property type="match status" value="1"/>
</dbReference>
<feature type="transmembrane region" description="Helical" evidence="10">
    <location>
        <begin position="281"/>
        <end position="301"/>
    </location>
</feature>
<comment type="subcellular location">
    <subcellularLocation>
        <location evidence="1">Membrane</location>
        <topology evidence="1">Multi-pass membrane protein</topology>
    </subcellularLocation>
</comment>
<evidence type="ECO:0000313" key="13">
    <source>
        <dbReference type="Proteomes" id="UP000554482"/>
    </source>
</evidence>
<evidence type="ECO:0000256" key="9">
    <source>
        <dbReference type="SAM" id="MobiDB-lite"/>
    </source>
</evidence>
<dbReference type="AlphaFoldDB" id="A0A7J6W5G3"/>
<keyword evidence="8 12" id="KW-0012">Acyltransferase</keyword>
<comment type="similarity">
    <text evidence="3">Belongs to the wax synthase family.</text>
</comment>
<feature type="region of interest" description="Disordered" evidence="9">
    <location>
        <begin position="114"/>
        <end position="138"/>
    </location>
</feature>
<evidence type="ECO:0000313" key="12">
    <source>
        <dbReference type="EMBL" id="KAF5192293.1"/>
    </source>
</evidence>
<dbReference type="GO" id="GO:0008374">
    <property type="term" value="F:O-acyltransferase activity"/>
    <property type="evidence" value="ECO:0007669"/>
    <property type="project" value="InterPro"/>
</dbReference>
<keyword evidence="7 10" id="KW-0472">Membrane</keyword>
<evidence type="ECO:0000259" key="11">
    <source>
        <dbReference type="Pfam" id="PF13813"/>
    </source>
</evidence>
<feature type="transmembrane region" description="Helical" evidence="10">
    <location>
        <begin position="172"/>
        <end position="194"/>
    </location>
</feature>
<dbReference type="InterPro" id="IPR044851">
    <property type="entry name" value="Wax_synthase"/>
</dbReference>
<keyword evidence="13" id="KW-1185">Reference proteome</keyword>
<evidence type="ECO:0000256" key="1">
    <source>
        <dbReference type="ARBA" id="ARBA00004141"/>
    </source>
</evidence>
<keyword evidence="4 12" id="KW-0808">Transferase</keyword>
<dbReference type="GO" id="GO:0016020">
    <property type="term" value="C:membrane"/>
    <property type="evidence" value="ECO:0007669"/>
    <property type="project" value="UniProtKB-SubCell"/>
</dbReference>
<evidence type="ECO:0000256" key="6">
    <source>
        <dbReference type="ARBA" id="ARBA00022989"/>
    </source>
</evidence>
<dbReference type="InterPro" id="IPR032805">
    <property type="entry name" value="Wax_synthase_dom"/>
</dbReference>
<dbReference type="InterPro" id="IPR017088">
    <property type="entry name" value="Wax_synthase_Magnoliopsida"/>
</dbReference>
<evidence type="ECO:0000256" key="7">
    <source>
        <dbReference type="ARBA" id="ARBA00023136"/>
    </source>
</evidence>
<dbReference type="OrthoDB" id="1077582at2759"/>
<feature type="transmembrane region" description="Helical" evidence="10">
    <location>
        <begin position="313"/>
        <end position="333"/>
    </location>
</feature>
<feature type="transmembrane region" description="Helical" evidence="10">
    <location>
        <begin position="143"/>
        <end position="160"/>
    </location>
</feature>
<evidence type="ECO:0000256" key="5">
    <source>
        <dbReference type="ARBA" id="ARBA00022692"/>
    </source>
</evidence>